<evidence type="ECO:0000256" key="1">
    <source>
        <dbReference type="SAM" id="Coils"/>
    </source>
</evidence>
<protein>
    <submittedName>
        <fullName evidence="2">Flagellar protein FlgN</fullName>
    </submittedName>
</protein>
<name>A0A3E4QW38_BACUN</name>
<accession>A0A3E4QW38</accession>
<dbReference type="Proteomes" id="UP000260795">
    <property type="component" value="Unassembled WGS sequence"/>
</dbReference>
<dbReference type="RefSeq" id="WP_117681495.1">
    <property type="nucleotide sequence ID" value="NZ_QSRK01000025.1"/>
</dbReference>
<proteinExistence type="predicted"/>
<evidence type="ECO:0000313" key="2">
    <source>
        <dbReference type="EMBL" id="RGL11034.1"/>
    </source>
</evidence>
<organism evidence="2 3">
    <name type="scientific">Bacteroides uniformis</name>
    <dbReference type="NCBI Taxonomy" id="820"/>
    <lineage>
        <taxon>Bacteria</taxon>
        <taxon>Pseudomonadati</taxon>
        <taxon>Bacteroidota</taxon>
        <taxon>Bacteroidia</taxon>
        <taxon>Bacteroidales</taxon>
        <taxon>Bacteroidaceae</taxon>
        <taxon>Bacteroides</taxon>
    </lineage>
</organism>
<keyword evidence="1" id="KW-0175">Coiled coil</keyword>
<keyword evidence="2" id="KW-0966">Cell projection</keyword>
<dbReference type="AlphaFoldDB" id="A0A3E4QW38"/>
<reference evidence="2 3" key="1">
    <citation type="submission" date="2018-08" db="EMBL/GenBank/DDBJ databases">
        <title>A genome reference for cultivated species of the human gut microbiota.</title>
        <authorList>
            <person name="Zou Y."/>
            <person name="Xue W."/>
            <person name="Luo G."/>
        </authorList>
    </citation>
    <scope>NUCLEOTIDE SEQUENCE [LARGE SCALE GENOMIC DNA]</scope>
    <source>
        <strain evidence="2 3">TF08-13</strain>
    </source>
</reference>
<sequence>MSTEKYNKEQIRNRMLKYAAAFWGIKKAENFDPVVKLLLEALSNEVYMLGEDFTAIETRLLEKTARILTPGILTSPFPAHGIVHAYPIEPCYQITRESGMYYESDSLTRKLSTGSVSFYPACDTLLHKADVKYMVCDDLLYRIAPTLEKTMIARTETRMPPRTVWLGVAVDESISDLEYFSFYLDFPNLMESYEYLLLLPCTEWSVEGKPVVMERGIHERTTIPEEPTRAFFQNYDVMSVIDREVMDIYSKHFLKVSQSFPFDSSWKKNLPDILRSCFKEAVLEKMQDKLVWVKIQFPAHFTPEVLEELHAGINIVPVENKTLHEQTTPLEDTFRVVPLRTGNHESLLSVHSVKDSDGKTYHELLYPEKDSTESNGTYSIRKGGCERFDSRSAKELLGYLSDLLDDETHAFHAVSSIKLQALTTQMEQLMAQMKQTADSMNESRETPYYLMIDQLSGKGQITVKYWTTNCEVGNRIQAGVNLSPNATTYLDSKTLALVSTTYGGKQAPKNREQIDIYKYGFISHGRVLTQNDIASFCKKELGELLVRTEIRNGVEISPMPHEGLVRTKEVHLILGTKLDEPSQEKQIKDNLRTKLSACSPDTFNYRIFIEYNKA</sequence>
<evidence type="ECO:0000313" key="3">
    <source>
        <dbReference type="Proteomes" id="UP000260795"/>
    </source>
</evidence>
<keyword evidence="2" id="KW-0282">Flagellum</keyword>
<gene>
    <name evidence="2" type="ORF">DXC80_15000</name>
</gene>
<comment type="caution">
    <text evidence="2">The sequence shown here is derived from an EMBL/GenBank/DDBJ whole genome shotgun (WGS) entry which is preliminary data.</text>
</comment>
<keyword evidence="2" id="KW-0969">Cilium</keyword>
<dbReference type="EMBL" id="QSRK01000025">
    <property type="protein sequence ID" value="RGL11034.1"/>
    <property type="molecule type" value="Genomic_DNA"/>
</dbReference>
<feature type="coiled-coil region" evidence="1">
    <location>
        <begin position="419"/>
        <end position="446"/>
    </location>
</feature>